<dbReference type="PANTHER" id="PTHR34265:SF1">
    <property type="entry name" value="TYPE III PANTOTHENATE KINASE"/>
    <property type="match status" value="1"/>
</dbReference>
<keyword evidence="14" id="KW-0173">Coenzyme A biosynthesis</keyword>
<reference evidence="17" key="1">
    <citation type="submission" date="2020-01" db="EMBL/GenBank/DDBJ databases">
        <authorList>
            <person name="Richard D."/>
        </authorList>
    </citation>
    <scope>NUCLEOTIDE SEQUENCE</scope>
    <source>
        <strain evidence="17">JP541</strain>
    </source>
</reference>
<comment type="catalytic activity">
    <reaction evidence="1">
        <text>(R)-pantothenate + ATP = (R)-4'-phosphopantothenate + ADP + H(+)</text>
        <dbReference type="Rhea" id="RHEA:16373"/>
        <dbReference type="ChEBI" id="CHEBI:10986"/>
        <dbReference type="ChEBI" id="CHEBI:15378"/>
        <dbReference type="ChEBI" id="CHEBI:29032"/>
        <dbReference type="ChEBI" id="CHEBI:30616"/>
        <dbReference type="ChEBI" id="CHEBI:456216"/>
        <dbReference type="EC" id="2.7.1.33"/>
    </reaction>
</comment>
<evidence type="ECO:0000256" key="9">
    <source>
        <dbReference type="ARBA" id="ARBA00022679"/>
    </source>
</evidence>
<comment type="pathway">
    <text evidence="5">Cofactor biosynthesis; coenzyme A biosynthesis; CoA from (R)-pantothenate: step 1/5.</text>
</comment>
<evidence type="ECO:0000256" key="5">
    <source>
        <dbReference type="ARBA" id="ARBA00005225"/>
    </source>
</evidence>
<evidence type="ECO:0000256" key="2">
    <source>
        <dbReference type="ARBA" id="ARBA00001958"/>
    </source>
</evidence>
<evidence type="ECO:0000256" key="8">
    <source>
        <dbReference type="ARBA" id="ARBA00022490"/>
    </source>
</evidence>
<evidence type="ECO:0000256" key="6">
    <source>
        <dbReference type="ARBA" id="ARBA00011738"/>
    </source>
</evidence>
<feature type="non-terminal residue" evidence="17">
    <location>
        <position position="1"/>
    </location>
</feature>
<protein>
    <recommendedName>
        <fullName evidence="16">Type III pantothenate kinase</fullName>
        <ecNumber evidence="7">2.7.1.33</ecNumber>
    </recommendedName>
</protein>
<evidence type="ECO:0000256" key="12">
    <source>
        <dbReference type="ARBA" id="ARBA00022840"/>
    </source>
</evidence>
<name>A0A8I0HCM0_XANCI</name>
<evidence type="ECO:0000313" key="18">
    <source>
        <dbReference type="Proteomes" id="UP000653002"/>
    </source>
</evidence>
<evidence type="ECO:0000256" key="15">
    <source>
        <dbReference type="ARBA" id="ARBA00038036"/>
    </source>
</evidence>
<proteinExistence type="inferred from homology"/>
<comment type="cofactor">
    <cofactor evidence="3">
        <name>NH4(+)</name>
        <dbReference type="ChEBI" id="CHEBI:28938"/>
    </cofactor>
</comment>
<dbReference type="NCBIfam" id="TIGR00671">
    <property type="entry name" value="baf"/>
    <property type="match status" value="1"/>
</dbReference>
<dbReference type="EMBL" id="JAABFR010002551">
    <property type="protein sequence ID" value="MBD4340187.1"/>
    <property type="molecule type" value="Genomic_DNA"/>
</dbReference>
<dbReference type="GO" id="GO:0004594">
    <property type="term" value="F:pantothenate kinase activity"/>
    <property type="evidence" value="ECO:0007669"/>
    <property type="project" value="UniProtKB-EC"/>
</dbReference>
<sequence length="77" mass="7782">GADRIVDAVGAHFIYGGSLIVVDFGSATTFNAVTADGTFLGGAICAGVKTASESLVNTAAKLPRFELIPPKDAIARS</sequence>
<dbReference type="Pfam" id="PF03309">
    <property type="entry name" value="Pan_kinase"/>
    <property type="match status" value="1"/>
</dbReference>
<feature type="non-terminal residue" evidence="17">
    <location>
        <position position="77"/>
    </location>
</feature>
<evidence type="ECO:0000256" key="11">
    <source>
        <dbReference type="ARBA" id="ARBA00022777"/>
    </source>
</evidence>
<keyword evidence="11 17" id="KW-0418">Kinase</keyword>
<comment type="subcellular location">
    <subcellularLocation>
        <location evidence="4">Cytoplasm</location>
    </subcellularLocation>
</comment>
<dbReference type="InterPro" id="IPR004619">
    <property type="entry name" value="Type_III_PanK"/>
</dbReference>
<evidence type="ECO:0000256" key="10">
    <source>
        <dbReference type="ARBA" id="ARBA00022741"/>
    </source>
</evidence>
<evidence type="ECO:0000256" key="1">
    <source>
        <dbReference type="ARBA" id="ARBA00001206"/>
    </source>
</evidence>
<evidence type="ECO:0000256" key="4">
    <source>
        <dbReference type="ARBA" id="ARBA00004496"/>
    </source>
</evidence>
<evidence type="ECO:0000256" key="14">
    <source>
        <dbReference type="ARBA" id="ARBA00022993"/>
    </source>
</evidence>
<dbReference type="GO" id="GO:0005524">
    <property type="term" value="F:ATP binding"/>
    <property type="evidence" value="ECO:0007669"/>
    <property type="project" value="UniProtKB-KW"/>
</dbReference>
<dbReference type="InterPro" id="IPR043129">
    <property type="entry name" value="ATPase_NBD"/>
</dbReference>
<comment type="cofactor">
    <cofactor evidence="2">
        <name>K(+)</name>
        <dbReference type="ChEBI" id="CHEBI:29103"/>
    </cofactor>
</comment>
<dbReference type="AlphaFoldDB" id="A0A8I0HCM0"/>
<dbReference type="UniPathway" id="UPA00241">
    <property type="reaction ID" value="UER00352"/>
</dbReference>
<evidence type="ECO:0000256" key="13">
    <source>
        <dbReference type="ARBA" id="ARBA00022958"/>
    </source>
</evidence>
<keyword evidence="13" id="KW-0630">Potassium</keyword>
<dbReference type="EC" id="2.7.1.33" evidence="7"/>
<keyword evidence="10" id="KW-0547">Nucleotide-binding</keyword>
<dbReference type="GO" id="GO:0015937">
    <property type="term" value="P:coenzyme A biosynthetic process"/>
    <property type="evidence" value="ECO:0007669"/>
    <property type="project" value="UniProtKB-UniPathway"/>
</dbReference>
<accession>A0A8I0HCM0</accession>
<dbReference type="Gene3D" id="3.30.420.40">
    <property type="match status" value="1"/>
</dbReference>
<evidence type="ECO:0000256" key="7">
    <source>
        <dbReference type="ARBA" id="ARBA00012102"/>
    </source>
</evidence>
<dbReference type="PANTHER" id="PTHR34265">
    <property type="entry name" value="TYPE III PANTOTHENATE KINASE"/>
    <property type="match status" value="1"/>
</dbReference>
<comment type="caution">
    <text evidence="17">The sequence shown here is derived from an EMBL/GenBank/DDBJ whole genome shotgun (WGS) entry which is preliminary data.</text>
</comment>
<evidence type="ECO:0000313" key="17">
    <source>
        <dbReference type="EMBL" id="MBD4340187.1"/>
    </source>
</evidence>
<keyword evidence="12" id="KW-0067">ATP-binding</keyword>
<dbReference type="SUPFAM" id="SSF53067">
    <property type="entry name" value="Actin-like ATPase domain"/>
    <property type="match status" value="1"/>
</dbReference>
<organism evidence="17 18">
    <name type="scientific">Xanthomonas citri pv. citri</name>
    <dbReference type="NCBI Taxonomy" id="611301"/>
    <lineage>
        <taxon>Bacteria</taxon>
        <taxon>Pseudomonadati</taxon>
        <taxon>Pseudomonadota</taxon>
        <taxon>Gammaproteobacteria</taxon>
        <taxon>Lysobacterales</taxon>
        <taxon>Lysobacteraceae</taxon>
        <taxon>Xanthomonas</taxon>
    </lineage>
</organism>
<keyword evidence="9" id="KW-0808">Transferase</keyword>
<comment type="subunit">
    <text evidence="6">Homodimer.</text>
</comment>
<evidence type="ECO:0000256" key="3">
    <source>
        <dbReference type="ARBA" id="ARBA00001972"/>
    </source>
</evidence>
<comment type="similarity">
    <text evidence="15">Belongs to the type III pantothenate kinase family.</text>
</comment>
<keyword evidence="8" id="KW-0963">Cytoplasm</keyword>
<dbReference type="Proteomes" id="UP000653002">
    <property type="component" value="Unassembled WGS sequence"/>
</dbReference>
<gene>
    <name evidence="17" type="ORF">GUH15_29910</name>
</gene>
<dbReference type="GO" id="GO:0005737">
    <property type="term" value="C:cytoplasm"/>
    <property type="evidence" value="ECO:0007669"/>
    <property type="project" value="UniProtKB-SubCell"/>
</dbReference>
<evidence type="ECO:0000256" key="16">
    <source>
        <dbReference type="ARBA" id="ARBA00040883"/>
    </source>
</evidence>